<dbReference type="InterPro" id="IPR036397">
    <property type="entry name" value="RNaseH_sf"/>
</dbReference>
<reference evidence="3" key="1">
    <citation type="submission" date="2017-08" db="EMBL/GenBank/DDBJ databases">
        <title>A dynamic microbial community with high functional redundancy inhabits the cold, oxic subseafloor aquifer.</title>
        <authorList>
            <person name="Tully B.J."/>
            <person name="Wheat C.G."/>
            <person name="Glazer B.T."/>
            <person name="Huber J.A."/>
        </authorList>
    </citation>
    <scope>NUCLEOTIDE SEQUENCE [LARGE SCALE GENOMIC DNA]</scope>
</reference>
<proteinExistence type="predicted"/>
<dbReference type="Pfam" id="PF00929">
    <property type="entry name" value="RNase_T"/>
    <property type="match status" value="1"/>
</dbReference>
<name>A0A2A4WXC4_UNCAE</name>
<gene>
    <name evidence="2" type="ORF">COB21_06200</name>
</gene>
<sequence>MLGIFLDIEANGLDMDIHKPLSIAIKIVNLTTGSHLAFLESMINISSADWERSSPESLNINGIKKDMLQEAPTIENVKANIVQLFTKLSIDRKTAVFICQNPSFDRAFFHKIISATEQEAAQWPYHWLDLASMFWSKQMAKAPPFPWDFGISKNSIAATYHLSKETLPHTAMGGVDHLIKCYQAVVGFPSLKN</sequence>
<dbReference type="InterPro" id="IPR012337">
    <property type="entry name" value="RNaseH-like_sf"/>
</dbReference>
<dbReference type="InterPro" id="IPR013520">
    <property type="entry name" value="Ribonucl_H"/>
</dbReference>
<accession>A0A2A4WXC4</accession>
<feature type="domain" description="Exonuclease" evidence="1">
    <location>
        <begin position="4"/>
        <end position="104"/>
    </location>
</feature>
<dbReference type="GO" id="GO:0003676">
    <property type="term" value="F:nucleic acid binding"/>
    <property type="evidence" value="ECO:0007669"/>
    <property type="project" value="InterPro"/>
</dbReference>
<protein>
    <submittedName>
        <fullName evidence="2">DNA polymerase III subunit epsilon</fullName>
    </submittedName>
</protein>
<evidence type="ECO:0000313" key="3">
    <source>
        <dbReference type="Proteomes" id="UP000218775"/>
    </source>
</evidence>
<dbReference type="GO" id="GO:0004527">
    <property type="term" value="F:exonuclease activity"/>
    <property type="evidence" value="ECO:0007669"/>
    <property type="project" value="UniProtKB-ARBA"/>
</dbReference>
<dbReference type="AlphaFoldDB" id="A0A2A4WXC4"/>
<evidence type="ECO:0000259" key="1">
    <source>
        <dbReference type="Pfam" id="PF00929"/>
    </source>
</evidence>
<dbReference type="SUPFAM" id="SSF53098">
    <property type="entry name" value="Ribonuclease H-like"/>
    <property type="match status" value="1"/>
</dbReference>
<comment type="caution">
    <text evidence="2">The sequence shown here is derived from an EMBL/GenBank/DDBJ whole genome shotgun (WGS) entry which is preliminary data.</text>
</comment>
<evidence type="ECO:0000313" key="2">
    <source>
        <dbReference type="EMBL" id="PCI74940.1"/>
    </source>
</evidence>
<dbReference type="EMBL" id="NVUK01000061">
    <property type="protein sequence ID" value="PCI74940.1"/>
    <property type="molecule type" value="Genomic_DNA"/>
</dbReference>
<organism evidence="2 3">
    <name type="scientific">Aerophobetes bacterium</name>
    <dbReference type="NCBI Taxonomy" id="2030807"/>
    <lineage>
        <taxon>Bacteria</taxon>
        <taxon>Candidatus Aerophobota</taxon>
    </lineage>
</organism>
<dbReference type="Gene3D" id="3.30.420.10">
    <property type="entry name" value="Ribonuclease H-like superfamily/Ribonuclease H"/>
    <property type="match status" value="1"/>
</dbReference>
<dbReference type="Proteomes" id="UP000218775">
    <property type="component" value="Unassembled WGS sequence"/>
</dbReference>